<feature type="DNA-binding region" description="H-T-H motif" evidence="2">
    <location>
        <begin position="46"/>
        <end position="65"/>
    </location>
</feature>
<comment type="caution">
    <text evidence="4">The sequence shown here is derived from an EMBL/GenBank/DDBJ whole genome shotgun (WGS) entry which is preliminary data.</text>
</comment>
<dbReference type="Pfam" id="PF00440">
    <property type="entry name" value="TetR_N"/>
    <property type="match status" value="1"/>
</dbReference>
<accession>A0A265E686</accession>
<keyword evidence="1 2" id="KW-0238">DNA-binding</keyword>
<dbReference type="InterPro" id="IPR050109">
    <property type="entry name" value="HTH-type_TetR-like_transc_reg"/>
</dbReference>
<dbReference type="InterPro" id="IPR001647">
    <property type="entry name" value="HTH_TetR"/>
</dbReference>
<dbReference type="InterPro" id="IPR036271">
    <property type="entry name" value="Tet_transcr_reg_TetR-rel_C_sf"/>
</dbReference>
<dbReference type="Proteomes" id="UP000216682">
    <property type="component" value="Unassembled WGS sequence"/>
</dbReference>
<gene>
    <name evidence="4" type="ORF">CFN03_07670</name>
</gene>
<sequence>MKLTRLVNTKEVPMKKPFKKLDDAQQYHILTTAMAEFSKYGYRQASTNRIVKSAGISKGMLYYYFDSKQSLYLSAAKYAYDHFTVHLLDQVRLEEEGFIERLARLSRIKHKYFIQHPEVSQFVTHMFYDTEMLGDYQQSLQALRESNLAAMYEKVDMDLFRPDIDRETMMKMIRWTFDGYIREMEQHFEEEGIDFGQIDVYFDRFEGYLGTMRKLYYKEAAQ</sequence>
<dbReference type="PROSITE" id="PS50977">
    <property type="entry name" value="HTH_TETR_2"/>
    <property type="match status" value="1"/>
</dbReference>
<evidence type="ECO:0000256" key="2">
    <source>
        <dbReference type="PROSITE-ProRule" id="PRU00335"/>
    </source>
</evidence>
<dbReference type="GO" id="GO:0003677">
    <property type="term" value="F:DNA binding"/>
    <property type="evidence" value="ECO:0007669"/>
    <property type="project" value="UniProtKB-UniRule"/>
</dbReference>
<dbReference type="AlphaFoldDB" id="A0A265E686"/>
<name>A0A265E686_9STAP</name>
<organism evidence="4 5">
    <name type="scientific">Salinicoccus roseus</name>
    <dbReference type="NCBI Taxonomy" id="45670"/>
    <lineage>
        <taxon>Bacteria</taxon>
        <taxon>Bacillati</taxon>
        <taxon>Bacillota</taxon>
        <taxon>Bacilli</taxon>
        <taxon>Bacillales</taxon>
        <taxon>Staphylococcaceae</taxon>
        <taxon>Salinicoccus</taxon>
    </lineage>
</organism>
<feature type="domain" description="HTH tetR-type" evidence="3">
    <location>
        <begin position="23"/>
        <end position="83"/>
    </location>
</feature>
<reference evidence="4 5" key="1">
    <citation type="submission" date="2017-07" db="EMBL/GenBank/DDBJ databases">
        <title>Shotgun whole genome sequences of three halophilic bacterial isolates.</title>
        <authorList>
            <person name="Pozzo T."/>
            <person name="Higdon S.M."/>
            <person name="Quillaguaman J."/>
        </authorList>
    </citation>
    <scope>NUCLEOTIDE SEQUENCE [LARGE SCALE GENOMIC DNA]</scope>
    <source>
        <strain evidence="4 5">BU-1</strain>
    </source>
</reference>
<dbReference type="PROSITE" id="PS01081">
    <property type="entry name" value="HTH_TETR_1"/>
    <property type="match status" value="1"/>
</dbReference>
<dbReference type="Gene3D" id="1.10.10.60">
    <property type="entry name" value="Homeodomain-like"/>
    <property type="match status" value="1"/>
</dbReference>
<dbReference type="PANTHER" id="PTHR30328">
    <property type="entry name" value="TRANSCRIPTIONAL REPRESSOR"/>
    <property type="match status" value="1"/>
</dbReference>
<dbReference type="GO" id="GO:0006355">
    <property type="term" value="P:regulation of DNA-templated transcription"/>
    <property type="evidence" value="ECO:0007669"/>
    <property type="project" value="UniProtKB-ARBA"/>
</dbReference>
<dbReference type="Gene3D" id="1.10.357.10">
    <property type="entry name" value="Tetracycline Repressor, domain 2"/>
    <property type="match status" value="1"/>
</dbReference>
<dbReference type="InterPro" id="IPR009057">
    <property type="entry name" value="Homeodomain-like_sf"/>
</dbReference>
<dbReference type="SUPFAM" id="SSF48498">
    <property type="entry name" value="Tetracyclin repressor-like, C-terminal domain"/>
    <property type="match status" value="1"/>
</dbReference>
<dbReference type="PRINTS" id="PR00455">
    <property type="entry name" value="HTHTETR"/>
</dbReference>
<proteinExistence type="predicted"/>
<dbReference type="SUPFAM" id="SSF46689">
    <property type="entry name" value="Homeodomain-like"/>
    <property type="match status" value="1"/>
</dbReference>
<protein>
    <recommendedName>
        <fullName evidence="3">HTH tetR-type domain-containing protein</fullName>
    </recommendedName>
</protein>
<evidence type="ECO:0000256" key="1">
    <source>
        <dbReference type="ARBA" id="ARBA00023125"/>
    </source>
</evidence>
<evidence type="ECO:0000259" key="3">
    <source>
        <dbReference type="PROSITE" id="PS50977"/>
    </source>
</evidence>
<evidence type="ECO:0000313" key="5">
    <source>
        <dbReference type="Proteomes" id="UP000216682"/>
    </source>
</evidence>
<dbReference type="PANTHER" id="PTHR30328:SF54">
    <property type="entry name" value="HTH-TYPE TRANSCRIPTIONAL REPRESSOR SCO4008"/>
    <property type="match status" value="1"/>
</dbReference>
<dbReference type="InterPro" id="IPR023772">
    <property type="entry name" value="DNA-bd_HTH_TetR-type_CS"/>
</dbReference>
<dbReference type="EMBL" id="NPEZ01000003">
    <property type="protein sequence ID" value="OZT76946.1"/>
    <property type="molecule type" value="Genomic_DNA"/>
</dbReference>
<evidence type="ECO:0000313" key="4">
    <source>
        <dbReference type="EMBL" id="OZT76946.1"/>
    </source>
</evidence>